<evidence type="ECO:0000259" key="1">
    <source>
        <dbReference type="PROSITE" id="PS50041"/>
    </source>
</evidence>
<dbReference type="SUPFAM" id="SSF56436">
    <property type="entry name" value="C-type lectin-like"/>
    <property type="match status" value="1"/>
</dbReference>
<sequence>MTLIRVYKLLFFFVFLFNQGWTQTNTPPELVAIGDQIYCPLSQINIVTDFDIIDPDDVELDILKILISEGYVEGEDVLTLVGSHPNIVATWDAVKGKLTLEGVANAPMLYTDVINAVKSVVFNSSSVAVSGEKVFTITIGPAEYLPLTGHYYEFVPDKASIWTNAKFATEAKNYYGLQGYLATILSPEEAQLTGELASGLAWIGGSEASNIGTWQWETGPEAGTVFWEGNHNGSTPNFANWMAGEPRTSPFGEHFAAITKLGNLGEWDNIPRSGSQTGGPFEVKGYVIEYGGMPNDPLVKILGETKIAVPKIDSIVEGARCGSGSVQLEAIPSAGDIHWFTSLTGGRFLGSGTVLNTPVISTTTTFYALAAPAGCFEGIRIPVVATVNEVPSVQPLVVLTNCDEDGASDGFTDFNLNEANSFIVNGNTSDFSFTYYLSYNDADNKVNAINAAPFNNNTASTVYARVESIHGCYRVSTVNLQVSTSSLPAGYMQELELCDEDRIIDGIKVFDLSQASAAFINEFPAGQNLSVRYFRNAYDAQFGQNEILPQSRYMNETPFSQVLYVRIQSDDNGACFGYGPYLRLTVHPRPEFEVEQSEIFCLNNQQPVTLFTFNAKGNYTYQWLDSSKNIISNLPTATVSMGGQYTVIGTSNNGCESFPITITVNESASAIITNDDVTVESLSNNNTITINPDNLGIGDYEFSLDHSSGPYQSTPVFTNVSAGNHIVYTKDINGCGVSEFEVFIMGFPRFFTPNGDGYNDTWNIIGLSTEFSGNSSVSIYDRYGNLIKQLNPWGAGWDGLRKGRELMATDYWFVAQLIENSGTTKIVRGHFSLIR</sequence>
<dbReference type="Pfam" id="PF19081">
    <property type="entry name" value="Ig_7"/>
    <property type="match status" value="1"/>
</dbReference>
<name>A0ABW3RES5_9FLAO</name>
<dbReference type="Pfam" id="PF13585">
    <property type="entry name" value="CHU_C"/>
    <property type="match status" value="1"/>
</dbReference>
<comment type="caution">
    <text evidence="2">The sequence shown here is derived from an EMBL/GenBank/DDBJ whole genome shotgun (WGS) entry which is preliminary data.</text>
</comment>
<dbReference type="Proteomes" id="UP001597163">
    <property type="component" value="Unassembled WGS sequence"/>
</dbReference>
<keyword evidence="3" id="KW-1185">Reference proteome</keyword>
<evidence type="ECO:0000313" key="3">
    <source>
        <dbReference type="Proteomes" id="UP001597163"/>
    </source>
</evidence>
<dbReference type="InterPro" id="IPR001304">
    <property type="entry name" value="C-type_lectin-like"/>
</dbReference>
<dbReference type="NCBIfam" id="TIGR04131">
    <property type="entry name" value="Bac_Flav_CTERM"/>
    <property type="match status" value="1"/>
</dbReference>
<gene>
    <name evidence="2" type="ORF">ACFQ2E_13870</name>
</gene>
<evidence type="ECO:0000313" key="2">
    <source>
        <dbReference type="EMBL" id="MFD1163514.1"/>
    </source>
</evidence>
<reference evidence="3" key="1">
    <citation type="journal article" date="2019" name="Int. J. Syst. Evol. Microbiol.">
        <title>The Global Catalogue of Microorganisms (GCM) 10K type strain sequencing project: providing services to taxonomists for standard genome sequencing and annotation.</title>
        <authorList>
            <consortium name="The Broad Institute Genomics Platform"/>
            <consortium name="The Broad Institute Genome Sequencing Center for Infectious Disease"/>
            <person name="Wu L."/>
            <person name="Ma J."/>
        </authorList>
    </citation>
    <scope>NUCLEOTIDE SEQUENCE [LARGE SCALE GENOMIC DNA]</scope>
    <source>
        <strain evidence="3">CCUG 63246</strain>
    </source>
</reference>
<dbReference type="InterPro" id="IPR026341">
    <property type="entry name" value="T9SS_type_B"/>
</dbReference>
<organism evidence="2 3">
    <name type="scientific">Hwangdonia seohaensis</name>
    <dbReference type="NCBI Taxonomy" id="1240727"/>
    <lineage>
        <taxon>Bacteria</taxon>
        <taxon>Pseudomonadati</taxon>
        <taxon>Bacteroidota</taxon>
        <taxon>Flavobacteriia</taxon>
        <taxon>Flavobacteriales</taxon>
        <taxon>Flavobacteriaceae</taxon>
        <taxon>Hwangdonia</taxon>
    </lineage>
</organism>
<dbReference type="PROSITE" id="PS50041">
    <property type="entry name" value="C_TYPE_LECTIN_2"/>
    <property type="match status" value="1"/>
</dbReference>
<dbReference type="InterPro" id="IPR044023">
    <property type="entry name" value="Ig_7"/>
</dbReference>
<dbReference type="EMBL" id="JBHTLJ010000004">
    <property type="protein sequence ID" value="MFD1163514.1"/>
    <property type="molecule type" value="Genomic_DNA"/>
</dbReference>
<dbReference type="InterPro" id="IPR016186">
    <property type="entry name" value="C-type_lectin-like/link_sf"/>
</dbReference>
<accession>A0ABW3RES5</accession>
<dbReference type="RefSeq" id="WP_311941153.1">
    <property type="nucleotide sequence ID" value="NZ_JAVSCK010000004.1"/>
</dbReference>
<proteinExistence type="predicted"/>
<protein>
    <submittedName>
        <fullName evidence="2">T9SS type B sorting domain-containing protein</fullName>
    </submittedName>
</protein>
<feature type="domain" description="C-type lectin" evidence="1">
    <location>
        <begin position="147"/>
        <end position="269"/>
    </location>
</feature>
<dbReference type="Gene3D" id="3.10.100.10">
    <property type="entry name" value="Mannose-Binding Protein A, subunit A"/>
    <property type="match status" value="1"/>
</dbReference>
<dbReference type="InterPro" id="IPR016187">
    <property type="entry name" value="CTDL_fold"/>
</dbReference>